<dbReference type="STRING" id="1848.SAMN05443637_113152"/>
<dbReference type="Gene3D" id="3.50.50.60">
    <property type="entry name" value="FAD/NAD(P)-binding domain"/>
    <property type="match status" value="1"/>
</dbReference>
<sequence>MGMPDAVVIGGGIAGASVAYELAADRAVVLVEAEPVAGRHSTARSAATWVPGHGVADVRALIAASGPRFARLVDELGTPPLLLPRQVLFVAGDDEAERRLAEYLAEREGGPGAAERIDPAEAERLCPALAPGWLRAAAVVDAADVDTDALHQGYLRGLRARGGEVRVSAPAERIERTGSGWRVHLGGGAVLDTPLVVDAAGAWADVVARRAGVTEVGLVPHRRTIAVVRVPDPARLRGPAERLPFVIEAADRFYFKADGDDLMCSPVDESPAEPGDAKPDPLDVALALERVEEATRLGLRSVRTSWAGLRSFVADRRPVVGSWPDAPGFAFVAGQGGSGIETSPALSAYAAAVLTGRQPAADLPQDVALFAPAEARFRM</sequence>
<protein>
    <submittedName>
        <fullName evidence="3">D-arginine dehydrogenase</fullName>
    </submittedName>
</protein>
<evidence type="ECO:0000313" key="3">
    <source>
        <dbReference type="EMBL" id="SHK87013.1"/>
    </source>
</evidence>
<keyword evidence="1" id="KW-0560">Oxidoreductase</keyword>
<evidence type="ECO:0000256" key="1">
    <source>
        <dbReference type="ARBA" id="ARBA00023002"/>
    </source>
</evidence>
<dbReference type="GO" id="GO:0005737">
    <property type="term" value="C:cytoplasm"/>
    <property type="evidence" value="ECO:0007669"/>
    <property type="project" value="TreeGrafter"/>
</dbReference>
<dbReference type="InterPro" id="IPR006076">
    <property type="entry name" value="FAD-dep_OxRdtase"/>
</dbReference>
<dbReference type="Gene3D" id="3.30.9.10">
    <property type="entry name" value="D-Amino Acid Oxidase, subunit A, domain 2"/>
    <property type="match status" value="1"/>
</dbReference>
<dbReference type="Proteomes" id="UP000184363">
    <property type="component" value="Unassembled WGS sequence"/>
</dbReference>
<dbReference type="PANTHER" id="PTHR13847:SF287">
    <property type="entry name" value="FAD-DEPENDENT OXIDOREDUCTASE DOMAIN-CONTAINING PROTEIN 1"/>
    <property type="match status" value="1"/>
</dbReference>
<dbReference type="GO" id="GO:0016491">
    <property type="term" value="F:oxidoreductase activity"/>
    <property type="evidence" value="ECO:0007669"/>
    <property type="project" value="UniProtKB-KW"/>
</dbReference>
<name>A0A1M6W024_PSETH</name>
<reference evidence="3 4" key="1">
    <citation type="submission" date="2016-11" db="EMBL/GenBank/DDBJ databases">
        <authorList>
            <person name="Jaros S."/>
            <person name="Januszkiewicz K."/>
            <person name="Wedrychowicz H."/>
        </authorList>
    </citation>
    <scope>NUCLEOTIDE SEQUENCE [LARGE SCALE GENOMIC DNA]</scope>
    <source>
        <strain evidence="3 4">DSM 43832</strain>
    </source>
</reference>
<dbReference type="Pfam" id="PF01266">
    <property type="entry name" value="DAO"/>
    <property type="match status" value="1"/>
</dbReference>
<dbReference type="OrthoDB" id="9806257at2"/>
<dbReference type="EMBL" id="FRAP01000013">
    <property type="protein sequence ID" value="SHK87013.1"/>
    <property type="molecule type" value="Genomic_DNA"/>
</dbReference>
<dbReference type="SUPFAM" id="SSF51905">
    <property type="entry name" value="FAD/NAD(P)-binding domain"/>
    <property type="match status" value="1"/>
</dbReference>
<evidence type="ECO:0000259" key="2">
    <source>
        <dbReference type="Pfam" id="PF01266"/>
    </source>
</evidence>
<dbReference type="PANTHER" id="PTHR13847">
    <property type="entry name" value="SARCOSINE DEHYDROGENASE-RELATED"/>
    <property type="match status" value="1"/>
</dbReference>
<organism evidence="3 4">
    <name type="scientific">Pseudonocardia thermophila</name>
    <dbReference type="NCBI Taxonomy" id="1848"/>
    <lineage>
        <taxon>Bacteria</taxon>
        <taxon>Bacillati</taxon>
        <taxon>Actinomycetota</taxon>
        <taxon>Actinomycetes</taxon>
        <taxon>Pseudonocardiales</taxon>
        <taxon>Pseudonocardiaceae</taxon>
        <taxon>Pseudonocardia</taxon>
    </lineage>
</organism>
<dbReference type="RefSeq" id="WP_073458235.1">
    <property type="nucleotide sequence ID" value="NZ_CALGVN010000058.1"/>
</dbReference>
<proteinExistence type="predicted"/>
<evidence type="ECO:0000313" key="4">
    <source>
        <dbReference type="Proteomes" id="UP000184363"/>
    </source>
</evidence>
<accession>A0A1M6W024</accession>
<feature type="domain" description="FAD dependent oxidoreductase" evidence="2">
    <location>
        <begin position="5"/>
        <end position="351"/>
    </location>
</feature>
<gene>
    <name evidence="3" type="ORF">SAMN05443637_113152</name>
</gene>
<keyword evidence="4" id="KW-1185">Reference proteome</keyword>
<dbReference type="InterPro" id="IPR036188">
    <property type="entry name" value="FAD/NAD-bd_sf"/>
</dbReference>
<dbReference type="AlphaFoldDB" id="A0A1M6W024"/>